<dbReference type="Gene3D" id="3.20.20.80">
    <property type="entry name" value="Glycosidases"/>
    <property type="match status" value="1"/>
</dbReference>
<protein>
    <submittedName>
        <fullName evidence="4">Alpha-amylase</fullName>
    </submittedName>
</protein>
<accession>A0A8J3VU44</accession>
<comment type="caution">
    <text evidence="4">The sequence shown here is derived from an EMBL/GenBank/DDBJ whole genome shotgun (WGS) entry which is preliminary data.</text>
</comment>
<dbReference type="Proteomes" id="UP000642748">
    <property type="component" value="Unassembled WGS sequence"/>
</dbReference>
<dbReference type="EMBL" id="BONZ01000068">
    <property type="protein sequence ID" value="GIH18654.1"/>
    <property type="molecule type" value="Genomic_DNA"/>
</dbReference>
<dbReference type="PANTHER" id="PTHR10357:SF179">
    <property type="entry name" value="NEUTRAL AND BASIC AMINO ACID TRANSPORT PROTEIN RBAT"/>
    <property type="match status" value="1"/>
</dbReference>
<feature type="region of interest" description="Disordered" evidence="2">
    <location>
        <begin position="392"/>
        <end position="412"/>
    </location>
</feature>
<dbReference type="SMART" id="SM00642">
    <property type="entry name" value="Aamy"/>
    <property type="match status" value="1"/>
</dbReference>
<dbReference type="PANTHER" id="PTHR10357">
    <property type="entry name" value="ALPHA-AMYLASE FAMILY MEMBER"/>
    <property type="match status" value="1"/>
</dbReference>
<dbReference type="Pfam" id="PF00128">
    <property type="entry name" value="Alpha-amylase"/>
    <property type="match status" value="2"/>
</dbReference>
<dbReference type="InterPro" id="IPR017853">
    <property type="entry name" value="GH"/>
</dbReference>
<gene>
    <name evidence="4" type="ORF">Raf01_68260</name>
</gene>
<dbReference type="AlphaFoldDB" id="A0A8J3VU44"/>
<feature type="domain" description="Glycosyl hydrolase family 13 catalytic" evidence="3">
    <location>
        <begin position="34"/>
        <end position="427"/>
    </location>
</feature>
<dbReference type="SUPFAM" id="SSF51445">
    <property type="entry name" value="(Trans)glycosidases"/>
    <property type="match status" value="1"/>
</dbReference>
<organism evidence="4 5">
    <name type="scientific">Rugosimonospora africana</name>
    <dbReference type="NCBI Taxonomy" id="556532"/>
    <lineage>
        <taxon>Bacteria</taxon>
        <taxon>Bacillati</taxon>
        <taxon>Actinomycetota</taxon>
        <taxon>Actinomycetes</taxon>
        <taxon>Micromonosporales</taxon>
        <taxon>Micromonosporaceae</taxon>
        <taxon>Rugosimonospora</taxon>
    </lineage>
</organism>
<comment type="similarity">
    <text evidence="1">Belongs to the glycosyl hydrolase 13 family.</text>
</comment>
<dbReference type="GO" id="GO:0009313">
    <property type="term" value="P:oligosaccharide catabolic process"/>
    <property type="evidence" value="ECO:0007669"/>
    <property type="project" value="TreeGrafter"/>
</dbReference>
<evidence type="ECO:0000313" key="5">
    <source>
        <dbReference type="Proteomes" id="UP000642748"/>
    </source>
</evidence>
<evidence type="ECO:0000259" key="3">
    <source>
        <dbReference type="SMART" id="SM00642"/>
    </source>
</evidence>
<dbReference type="GO" id="GO:0004556">
    <property type="term" value="F:alpha-amylase activity"/>
    <property type="evidence" value="ECO:0007669"/>
    <property type="project" value="TreeGrafter"/>
</dbReference>
<sequence length="545" mass="59228">MLMSGTPSSSRPTESQLTEPRSTESWLADAVLYQIYPQSFADANGDGIGDIAGITERLDYLSWLGVDAIWLSPCFASPFGDAGYDVADYLRVAERYGTNRELIALAEAARARGIRVLLDLVAGHTSIDHPWFRAAADDPDDHRYIWSDRAAGSRWNPSPGSRPGYYLQNFYPIQPALNFGYAQMNDAEPWRQPVDAAGPRANRAALRDIMTYWLDRGISGFRVDMASSLVKDDPDRAETGRLWTELRGWLEQRYPQAALIAEWGDPAVSVPAGFHADFFLHFTGRALLSLWDNRAGVQQRAALSGPCYFDAEGRGSVDEFLAAYQAATATIAGAGWVALPTSNHDFSRLACGPRTRDQLGPAFAFLLTWPTVPAIYYGDEIGMRYVPGLPDKEGSELAPDHNRAGSRTPMQWDDSAGAGFSTAAPERFYLPLDPAADRSSVAAQRADGDSLLNLVRRLIALRRAHPALGTTGGAEVLCSGYPLVYLRGTSYLVVVNPRREPARAAVAGATAARLSTARPLEARGVKVAGGELTVDGFGYGVFALD</sequence>
<dbReference type="InterPro" id="IPR006047">
    <property type="entry name" value="GH13_cat_dom"/>
</dbReference>
<dbReference type="Gene3D" id="3.90.400.10">
    <property type="entry name" value="Oligo-1,6-glucosidase, Domain 2"/>
    <property type="match status" value="1"/>
</dbReference>
<dbReference type="InterPro" id="IPR045857">
    <property type="entry name" value="O16G_dom_2"/>
</dbReference>
<feature type="region of interest" description="Disordered" evidence="2">
    <location>
        <begin position="1"/>
        <end position="22"/>
    </location>
</feature>
<reference evidence="4" key="1">
    <citation type="submission" date="2021-01" db="EMBL/GenBank/DDBJ databases">
        <title>Whole genome shotgun sequence of Rugosimonospora africana NBRC 104875.</title>
        <authorList>
            <person name="Komaki H."/>
            <person name="Tamura T."/>
        </authorList>
    </citation>
    <scope>NUCLEOTIDE SEQUENCE</scope>
    <source>
        <strain evidence="4">NBRC 104875</strain>
    </source>
</reference>
<keyword evidence="5" id="KW-1185">Reference proteome</keyword>
<evidence type="ECO:0000256" key="1">
    <source>
        <dbReference type="ARBA" id="ARBA00008061"/>
    </source>
</evidence>
<evidence type="ECO:0000256" key="2">
    <source>
        <dbReference type="SAM" id="MobiDB-lite"/>
    </source>
</evidence>
<proteinExistence type="inferred from homology"/>
<evidence type="ECO:0000313" key="4">
    <source>
        <dbReference type="EMBL" id="GIH18654.1"/>
    </source>
</evidence>
<name>A0A8J3VU44_9ACTN</name>
<feature type="compositionally biased region" description="Basic and acidic residues" evidence="2">
    <location>
        <begin position="392"/>
        <end position="403"/>
    </location>
</feature>